<dbReference type="EMBL" id="CAJOBC010007762">
    <property type="protein sequence ID" value="CAF3942155.1"/>
    <property type="molecule type" value="Genomic_DNA"/>
</dbReference>
<dbReference type="Proteomes" id="UP000663829">
    <property type="component" value="Unassembled WGS sequence"/>
</dbReference>
<dbReference type="Proteomes" id="UP000681722">
    <property type="component" value="Unassembled WGS sequence"/>
</dbReference>
<proteinExistence type="predicted"/>
<dbReference type="EMBL" id="CAJNOQ010007762">
    <property type="protein sequence ID" value="CAF1178012.1"/>
    <property type="molecule type" value="Genomic_DNA"/>
</dbReference>
<dbReference type="Gene3D" id="3.40.50.1110">
    <property type="entry name" value="SGNH hydrolase"/>
    <property type="match status" value="1"/>
</dbReference>
<sequence length="184" mass="21058">MLILGDSLLNHLDVSSLSVQQNIPITIESISGCTINNLINLLSIKQFIDVLELHSSLVVVIGTNNISTENCHLAITKVRKFIHLLCQRHPNIHLTFVKIPYRTKNSVWRRAYGDNGGKNVENRVKFFNKKLELLNTKLSSKIKFDLIEFKFTKHEHLHRDGLHPNRSGTSLIAHTLSKYINEKK</sequence>
<evidence type="ECO:0000313" key="3">
    <source>
        <dbReference type="Proteomes" id="UP000663829"/>
    </source>
</evidence>
<evidence type="ECO:0008006" key="4">
    <source>
        <dbReference type="Google" id="ProtNLM"/>
    </source>
</evidence>
<comment type="caution">
    <text evidence="1">The sequence shown here is derived from an EMBL/GenBank/DDBJ whole genome shotgun (WGS) entry which is preliminary data.</text>
</comment>
<accession>A0A814UNI6</accession>
<dbReference type="CDD" id="cd00229">
    <property type="entry name" value="SGNH_hydrolase"/>
    <property type="match status" value="1"/>
</dbReference>
<keyword evidence="3" id="KW-1185">Reference proteome</keyword>
<dbReference type="AlphaFoldDB" id="A0A814UNI6"/>
<evidence type="ECO:0000313" key="2">
    <source>
        <dbReference type="EMBL" id="CAF3942155.1"/>
    </source>
</evidence>
<organism evidence="1 3">
    <name type="scientific">Didymodactylos carnosus</name>
    <dbReference type="NCBI Taxonomy" id="1234261"/>
    <lineage>
        <taxon>Eukaryota</taxon>
        <taxon>Metazoa</taxon>
        <taxon>Spiralia</taxon>
        <taxon>Gnathifera</taxon>
        <taxon>Rotifera</taxon>
        <taxon>Eurotatoria</taxon>
        <taxon>Bdelloidea</taxon>
        <taxon>Philodinida</taxon>
        <taxon>Philodinidae</taxon>
        <taxon>Didymodactylos</taxon>
    </lineage>
</organism>
<name>A0A814UNI6_9BILA</name>
<dbReference type="SUPFAM" id="SSF52266">
    <property type="entry name" value="SGNH hydrolase"/>
    <property type="match status" value="1"/>
</dbReference>
<gene>
    <name evidence="1" type="ORF">GPM918_LOCUS22545</name>
    <name evidence="2" type="ORF">SRO942_LOCUS22543</name>
</gene>
<reference evidence="1" key="1">
    <citation type="submission" date="2021-02" db="EMBL/GenBank/DDBJ databases">
        <authorList>
            <person name="Nowell W R."/>
        </authorList>
    </citation>
    <scope>NUCLEOTIDE SEQUENCE</scope>
</reference>
<protein>
    <recommendedName>
        <fullName evidence="4">SGNH hydrolase-type esterase domain-containing protein</fullName>
    </recommendedName>
</protein>
<evidence type="ECO:0000313" key="1">
    <source>
        <dbReference type="EMBL" id="CAF1178012.1"/>
    </source>
</evidence>
<dbReference type="InterPro" id="IPR036514">
    <property type="entry name" value="SGNH_hydro_sf"/>
</dbReference>